<dbReference type="NCBIfam" id="NF002140">
    <property type="entry name" value="PRK00977.1-4"/>
    <property type="match status" value="1"/>
</dbReference>
<evidence type="ECO:0000256" key="6">
    <source>
        <dbReference type="HAMAP-Rule" id="MF_00337"/>
    </source>
</evidence>
<dbReference type="PIRSF" id="PIRSF006488">
    <property type="entry name" value="Exonuc_VII_S"/>
    <property type="match status" value="1"/>
</dbReference>
<keyword evidence="4 6" id="KW-0378">Hydrolase</keyword>
<comment type="subcellular location">
    <subcellularLocation>
        <location evidence="6">Cytoplasm</location>
    </subcellularLocation>
</comment>
<dbReference type="RefSeq" id="WP_105053428.1">
    <property type="nucleotide sequence ID" value="NZ_BMYG01000001.1"/>
</dbReference>
<dbReference type="SUPFAM" id="SSF116842">
    <property type="entry name" value="XseB-like"/>
    <property type="match status" value="1"/>
</dbReference>
<keyword evidence="2 6" id="KW-0963">Cytoplasm</keyword>
<gene>
    <name evidence="6" type="primary">xseB</name>
    <name evidence="7" type="ORF">BTO11_15420</name>
</gene>
<dbReference type="AlphaFoldDB" id="A0A2S7UY33"/>
<keyword evidence="5 6" id="KW-0269">Exonuclease</keyword>
<dbReference type="OrthoDB" id="5591562at2"/>
<dbReference type="GO" id="GO:0006308">
    <property type="term" value="P:DNA catabolic process"/>
    <property type="evidence" value="ECO:0007669"/>
    <property type="project" value="UniProtKB-UniRule"/>
</dbReference>
<dbReference type="EMBL" id="MSCH01000003">
    <property type="protein sequence ID" value="PQJ54904.1"/>
    <property type="molecule type" value="Genomic_DNA"/>
</dbReference>
<keyword evidence="8" id="KW-1185">Reference proteome</keyword>
<dbReference type="Proteomes" id="UP000239007">
    <property type="component" value="Unassembled WGS sequence"/>
</dbReference>
<dbReference type="InterPro" id="IPR003761">
    <property type="entry name" value="Exonuc_VII_S"/>
</dbReference>
<dbReference type="GO" id="GO:0008855">
    <property type="term" value="F:exodeoxyribonuclease VII activity"/>
    <property type="evidence" value="ECO:0007669"/>
    <property type="project" value="UniProtKB-UniRule"/>
</dbReference>
<evidence type="ECO:0000256" key="3">
    <source>
        <dbReference type="ARBA" id="ARBA00022722"/>
    </source>
</evidence>
<dbReference type="EC" id="3.1.11.6" evidence="6"/>
<protein>
    <recommendedName>
        <fullName evidence="6">Exodeoxyribonuclease 7 small subunit</fullName>
        <ecNumber evidence="6">3.1.11.6</ecNumber>
    </recommendedName>
    <alternativeName>
        <fullName evidence="6">Exodeoxyribonuclease VII small subunit</fullName>
        <shortName evidence="6">Exonuclease VII small subunit</shortName>
    </alternativeName>
</protein>
<dbReference type="GO" id="GO:0005829">
    <property type="term" value="C:cytosol"/>
    <property type="evidence" value="ECO:0007669"/>
    <property type="project" value="TreeGrafter"/>
</dbReference>
<keyword evidence="3 6" id="KW-0540">Nuclease</keyword>
<dbReference type="NCBIfam" id="TIGR01280">
    <property type="entry name" value="xseB"/>
    <property type="match status" value="1"/>
</dbReference>
<dbReference type="InterPro" id="IPR037004">
    <property type="entry name" value="Exonuc_VII_ssu_sf"/>
</dbReference>
<name>A0A2S7UY33_9GAMM</name>
<evidence type="ECO:0000256" key="1">
    <source>
        <dbReference type="ARBA" id="ARBA00009998"/>
    </source>
</evidence>
<evidence type="ECO:0000256" key="2">
    <source>
        <dbReference type="ARBA" id="ARBA00022490"/>
    </source>
</evidence>
<reference evidence="7 8" key="1">
    <citation type="submission" date="2016-12" db="EMBL/GenBank/DDBJ databases">
        <title>Diversity of luminous bacteria.</title>
        <authorList>
            <person name="Yoshizawa S."/>
            <person name="Kogure K."/>
        </authorList>
    </citation>
    <scope>NUCLEOTIDE SEQUENCE [LARGE SCALE GENOMIC DNA]</scope>
    <source>
        <strain evidence="7 8">SA4-48</strain>
    </source>
</reference>
<dbReference type="Gene3D" id="1.10.287.1040">
    <property type="entry name" value="Exonuclease VII, small subunit"/>
    <property type="match status" value="1"/>
</dbReference>
<dbReference type="PANTHER" id="PTHR34137:SF1">
    <property type="entry name" value="EXODEOXYRIBONUCLEASE 7 SMALL SUBUNIT"/>
    <property type="match status" value="1"/>
</dbReference>
<evidence type="ECO:0000313" key="7">
    <source>
        <dbReference type="EMBL" id="PQJ54904.1"/>
    </source>
</evidence>
<comment type="subunit">
    <text evidence="6">Heterooligomer composed of large and small subunits.</text>
</comment>
<sequence length="83" mass="9240">MATTKSVSFETAISELESIVSQLESGDLELEQSLTLFERGIELTRLSQSKLQEAEQKVQVLMAKQDQLELQPFAANEQSHGES</sequence>
<accession>A0A2S7UY33</accession>
<comment type="function">
    <text evidence="6">Bidirectionally degrades single-stranded DNA into large acid-insoluble oligonucleotides, which are then degraded further into small acid-soluble oligonucleotides.</text>
</comment>
<evidence type="ECO:0000313" key="8">
    <source>
        <dbReference type="Proteomes" id="UP000239007"/>
    </source>
</evidence>
<dbReference type="PANTHER" id="PTHR34137">
    <property type="entry name" value="EXODEOXYRIBONUCLEASE 7 SMALL SUBUNIT"/>
    <property type="match status" value="1"/>
</dbReference>
<evidence type="ECO:0000256" key="5">
    <source>
        <dbReference type="ARBA" id="ARBA00022839"/>
    </source>
</evidence>
<comment type="caution">
    <text evidence="7">The sequence shown here is derived from an EMBL/GenBank/DDBJ whole genome shotgun (WGS) entry which is preliminary data.</text>
</comment>
<comment type="catalytic activity">
    <reaction evidence="6">
        <text>Exonucleolytic cleavage in either 5'- to 3'- or 3'- to 5'-direction to yield nucleoside 5'-phosphates.</text>
        <dbReference type="EC" id="3.1.11.6"/>
    </reaction>
</comment>
<proteinExistence type="inferred from homology"/>
<comment type="similarity">
    <text evidence="1 6">Belongs to the XseB family.</text>
</comment>
<organism evidence="7 8">
    <name type="scientific">Psychrosphaera saromensis</name>
    <dbReference type="NCBI Taxonomy" id="716813"/>
    <lineage>
        <taxon>Bacteria</taxon>
        <taxon>Pseudomonadati</taxon>
        <taxon>Pseudomonadota</taxon>
        <taxon>Gammaproteobacteria</taxon>
        <taxon>Alteromonadales</taxon>
        <taxon>Pseudoalteromonadaceae</taxon>
        <taxon>Psychrosphaera</taxon>
    </lineage>
</organism>
<evidence type="ECO:0000256" key="4">
    <source>
        <dbReference type="ARBA" id="ARBA00022801"/>
    </source>
</evidence>
<dbReference type="Pfam" id="PF02609">
    <property type="entry name" value="Exonuc_VII_S"/>
    <property type="match status" value="1"/>
</dbReference>
<dbReference type="GO" id="GO:0009318">
    <property type="term" value="C:exodeoxyribonuclease VII complex"/>
    <property type="evidence" value="ECO:0007669"/>
    <property type="project" value="UniProtKB-UniRule"/>
</dbReference>
<dbReference type="HAMAP" id="MF_00337">
    <property type="entry name" value="Exonuc_7_S"/>
    <property type="match status" value="1"/>
</dbReference>